<sequence length="85" mass="8487">MAIAIARFATPATTTVSVLSPPDPLSSAGSGPGVGVSVTVTGIAHRCAMQPSGRTGAFLSARYGKESRIVDGGAARRGRVGTLCE</sequence>
<comment type="caution">
    <text evidence="1">The sequence shown here is derived from an EMBL/GenBank/DDBJ whole genome shotgun (WGS) entry which is preliminary data.</text>
</comment>
<organism evidence="1 2">
    <name type="scientific">Cryptosporangium japonicum</name>
    <dbReference type="NCBI Taxonomy" id="80872"/>
    <lineage>
        <taxon>Bacteria</taxon>
        <taxon>Bacillati</taxon>
        <taxon>Actinomycetota</taxon>
        <taxon>Actinomycetes</taxon>
        <taxon>Cryptosporangiales</taxon>
        <taxon>Cryptosporangiaceae</taxon>
        <taxon>Cryptosporangium</taxon>
    </lineage>
</organism>
<name>A0ABP3D0V5_9ACTN</name>
<protein>
    <submittedName>
        <fullName evidence="1">Uncharacterized protein</fullName>
    </submittedName>
</protein>
<dbReference type="Proteomes" id="UP001500967">
    <property type="component" value="Unassembled WGS sequence"/>
</dbReference>
<gene>
    <name evidence="1" type="ORF">GCM10009539_02120</name>
</gene>
<accession>A0ABP3D0V5</accession>
<evidence type="ECO:0000313" key="1">
    <source>
        <dbReference type="EMBL" id="GAA0220389.1"/>
    </source>
</evidence>
<keyword evidence="2" id="KW-1185">Reference proteome</keyword>
<evidence type="ECO:0000313" key="2">
    <source>
        <dbReference type="Proteomes" id="UP001500967"/>
    </source>
</evidence>
<proteinExistence type="predicted"/>
<reference evidence="2" key="1">
    <citation type="journal article" date="2019" name="Int. J. Syst. Evol. Microbiol.">
        <title>The Global Catalogue of Microorganisms (GCM) 10K type strain sequencing project: providing services to taxonomists for standard genome sequencing and annotation.</title>
        <authorList>
            <consortium name="The Broad Institute Genomics Platform"/>
            <consortium name="The Broad Institute Genome Sequencing Center for Infectious Disease"/>
            <person name="Wu L."/>
            <person name="Ma J."/>
        </authorList>
    </citation>
    <scope>NUCLEOTIDE SEQUENCE [LARGE SCALE GENOMIC DNA]</scope>
    <source>
        <strain evidence="2">JCM 10425</strain>
    </source>
</reference>
<dbReference type="EMBL" id="BAAAGX010000001">
    <property type="protein sequence ID" value="GAA0220389.1"/>
    <property type="molecule type" value="Genomic_DNA"/>
</dbReference>